<evidence type="ECO:0000313" key="3">
    <source>
        <dbReference type="Proteomes" id="UP001497382"/>
    </source>
</evidence>
<keyword evidence="1" id="KW-0472">Membrane</keyword>
<dbReference type="Proteomes" id="UP001497382">
    <property type="component" value="Unassembled WGS sequence"/>
</dbReference>
<comment type="caution">
    <text evidence="2">The sequence shown here is derived from an EMBL/GenBank/DDBJ whole genome shotgun (WGS) entry which is preliminary data.</text>
</comment>
<feature type="transmembrane region" description="Helical" evidence="1">
    <location>
        <begin position="54"/>
        <end position="73"/>
    </location>
</feature>
<evidence type="ECO:0000313" key="2">
    <source>
        <dbReference type="EMBL" id="CAL1283876.1"/>
    </source>
</evidence>
<organism evidence="2 3">
    <name type="scientific">Larinioides sclopetarius</name>
    <dbReference type="NCBI Taxonomy" id="280406"/>
    <lineage>
        <taxon>Eukaryota</taxon>
        <taxon>Metazoa</taxon>
        <taxon>Ecdysozoa</taxon>
        <taxon>Arthropoda</taxon>
        <taxon>Chelicerata</taxon>
        <taxon>Arachnida</taxon>
        <taxon>Araneae</taxon>
        <taxon>Araneomorphae</taxon>
        <taxon>Entelegynae</taxon>
        <taxon>Araneoidea</taxon>
        <taxon>Araneidae</taxon>
        <taxon>Larinioides</taxon>
    </lineage>
</organism>
<sequence length="94" mass="11418">MDISLSKPSKEHRKSCIIRSLTHFPISINKMKRDPTMCFQKIEIFISFKQTFEVLLLSILNVLYQLYIYIIYINQYEFYWENSVLIFIKPFEII</sequence>
<dbReference type="AlphaFoldDB" id="A0AAV2AIL6"/>
<keyword evidence="1" id="KW-0812">Transmembrane</keyword>
<gene>
    <name evidence="2" type="ORF">LARSCL_LOCUS12858</name>
</gene>
<reference evidence="2 3" key="1">
    <citation type="submission" date="2024-04" db="EMBL/GenBank/DDBJ databases">
        <authorList>
            <person name="Rising A."/>
            <person name="Reimegard J."/>
            <person name="Sonavane S."/>
            <person name="Akerstrom W."/>
            <person name="Nylinder S."/>
            <person name="Hedman E."/>
            <person name="Kallberg Y."/>
        </authorList>
    </citation>
    <scope>NUCLEOTIDE SEQUENCE [LARGE SCALE GENOMIC DNA]</scope>
</reference>
<evidence type="ECO:0000256" key="1">
    <source>
        <dbReference type="SAM" id="Phobius"/>
    </source>
</evidence>
<keyword evidence="1" id="KW-1133">Transmembrane helix</keyword>
<dbReference type="EMBL" id="CAXIEN010000173">
    <property type="protein sequence ID" value="CAL1283876.1"/>
    <property type="molecule type" value="Genomic_DNA"/>
</dbReference>
<accession>A0AAV2AIL6</accession>
<name>A0AAV2AIL6_9ARAC</name>
<evidence type="ECO:0008006" key="4">
    <source>
        <dbReference type="Google" id="ProtNLM"/>
    </source>
</evidence>
<proteinExistence type="predicted"/>
<keyword evidence="3" id="KW-1185">Reference proteome</keyword>
<protein>
    <recommendedName>
        <fullName evidence="4">Transmembrane protein</fullName>
    </recommendedName>
</protein>